<accession>A0ABT4T7G9</accession>
<name>A0ABT4T7G9_9ACTN</name>
<dbReference type="RefSeq" id="WP_271279074.1">
    <property type="nucleotide sequence ID" value="NZ_BAABFD010000003.1"/>
</dbReference>
<dbReference type="EMBL" id="JAPNUD010000139">
    <property type="protein sequence ID" value="MDA0645442.1"/>
    <property type="molecule type" value="Genomic_DNA"/>
</dbReference>
<feature type="transmembrane region" description="Helical" evidence="1">
    <location>
        <begin position="9"/>
        <end position="27"/>
    </location>
</feature>
<keyword evidence="1" id="KW-1133">Transmembrane helix</keyword>
<reference evidence="2 3" key="1">
    <citation type="submission" date="2022-11" db="EMBL/GenBank/DDBJ databases">
        <title>Nonomuraea corallina sp. nov., a new species of the genus Nonomuraea isolated from sea side sediment in Thai sea.</title>
        <authorList>
            <person name="Ngamcharungchit C."/>
            <person name="Matsumoto A."/>
            <person name="Suriyachadkun C."/>
            <person name="Panbangred W."/>
            <person name="Inahashi Y."/>
            <person name="Intra B."/>
        </authorList>
    </citation>
    <scope>NUCLEOTIDE SEQUENCE [LARGE SCALE GENOMIC DNA]</scope>
    <source>
        <strain evidence="2 3">DSM 43553</strain>
    </source>
</reference>
<evidence type="ECO:0000313" key="2">
    <source>
        <dbReference type="EMBL" id="MDA0645442.1"/>
    </source>
</evidence>
<organism evidence="2 3">
    <name type="scientific">Nonomuraea ferruginea</name>
    <dbReference type="NCBI Taxonomy" id="46174"/>
    <lineage>
        <taxon>Bacteria</taxon>
        <taxon>Bacillati</taxon>
        <taxon>Actinomycetota</taxon>
        <taxon>Actinomycetes</taxon>
        <taxon>Streptosporangiales</taxon>
        <taxon>Streptosporangiaceae</taxon>
        <taxon>Nonomuraea</taxon>
    </lineage>
</organism>
<evidence type="ECO:0000256" key="1">
    <source>
        <dbReference type="SAM" id="Phobius"/>
    </source>
</evidence>
<evidence type="ECO:0000313" key="3">
    <source>
        <dbReference type="Proteomes" id="UP001212498"/>
    </source>
</evidence>
<keyword evidence="1" id="KW-0472">Membrane</keyword>
<proteinExistence type="predicted"/>
<feature type="transmembrane region" description="Helical" evidence="1">
    <location>
        <begin position="56"/>
        <end position="78"/>
    </location>
</feature>
<keyword evidence="3" id="KW-1185">Reference proteome</keyword>
<keyword evidence="1" id="KW-0812">Transmembrane</keyword>
<gene>
    <name evidence="2" type="ORF">OUY24_32860</name>
</gene>
<dbReference type="Proteomes" id="UP001212498">
    <property type="component" value="Unassembled WGS sequence"/>
</dbReference>
<sequence length="169" mass="18116">MRQYGGNRLGLAVVGAVLLIAGGFAWLRGQGQLRGLSPRARVLPERTADALSGQPWVPWLVALVLVVLALVTLRWLLLSLGWGRFGTRSGTGTAMLCVGLKDVEGLSRAAVRVLGELEGAARLRISLSCPPGADVGAVVGKLDREIVGRIRREVRDDELGAVVRIHVRR</sequence>
<evidence type="ECO:0008006" key="4">
    <source>
        <dbReference type="Google" id="ProtNLM"/>
    </source>
</evidence>
<protein>
    <recommendedName>
        <fullName evidence="4">Alkaline shock response membrane anchor protein AmaP</fullName>
    </recommendedName>
</protein>
<comment type="caution">
    <text evidence="2">The sequence shown here is derived from an EMBL/GenBank/DDBJ whole genome shotgun (WGS) entry which is preliminary data.</text>
</comment>